<evidence type="ECO:0000313" key="3">
    <source>
        <dbReference type="Proteomes" id="UP000598820"/>
    </source>
</evidence>
<organism evidence="2 3">
    <name type="scientific">Spirosoma profusum</name>
    <dbReference type="NCBI Taxonomy" id="2771354"/>
    <lineage>
        <taxon>Bacteria</taxon>
        <taxon>Pseudomonadati</taxon>
        <taxon>Bacteroidota</taxon>
        <taxon>Cytophagia</taxon>
        <taxon>Cytophagales</taxon>
        <taxon>Cytophagaceae</taxon>
        <taxon>Spirosoma</taxon>
    </lineage>
</organism>
<evidence type="ECO:0000313" key="2">
    <source>
        <dbReference type="EMBL" id="MBD2702641.1"/>
    </source>
</evidence>
<keyword evidence="3" id="KW-1185">Reference proteome</keyword>
<evidence type="ECO:0000259" key="1">
    <source>
        <dbReference type="Pfam" id="PF19263"/>
    </source>
</evidence>
<protein>
    <recommendedName>
        <fullName evidence="1">NrS-1 polymerase-like helicase domain-containing protein</fullName>
    </recommendedName>
</protein>
<accession>A0A927ARQ5</accession>
<reference evidence="2" key="1">
    <citation type="submission" date="2020-09" db="EMBL/GenBank/DDBJ databases">
        <authorList>
            <person name="Kim M.K."/>
        </authorList>
    </citation>
    <scope>NUCLEOTIDE SEQUENCE</scope>
    <source>
        <strain evidence="2">BT702</strain>
    </source>
</reference>
<dbReference type="InterPro" id="IPR027417">
    <property type="entry name" value="P-loop_NTPase"/>
</dbReference>
<gene>
    <name evidence="2" type="ORF">IC229_18485</name>
</gene>
<name>A0A927ARQ5_9BACT</name>
<dbReference type="Gene3D" id="3.40.50.300">
    <property type="entry name" value="P-loop containing nucleotide triphosphate hydrolases"/>
    <property type="match status" value="1"/>
</dbReference>
<sequence length="562" mass="64808">MTTAQAKGTSIPPISNMTDKELASSGDFVFDETEHGDASIIFIRKDEVTIDLWTFEKDSKTQEWVLSGLYRTGILEYLQGLLFAKRYRPDNFSTSLIRGDSIIEPVIDTNMRDCLKAYIESKPYPLSVDYITATYEGRLEIYNRQQHLTVNPKNLEGLHTHARPLLRDTETACYIPYKNGIIAVKAGSVKILPYDFLQDRCVWKSQVINRVFDPSANGEECHFALFLLNITNREPDRLRSFRTAIGYLIHHYGNPAEGQAVICYDEEITDARKPEGGTGKGLFGNAIRQIRPVAVIDGKKFDQNDRFCFQQVNEDTAIVWIDDPVVNHPKAERRFTLERFFSLLTEGWSIERKHEKAFRIPAKEGPKLLISSNVVMPNEGSSNIRRQFIIEFGNHYKRQIKRGNEKPIQAEHGCIFFSDDWDAEEWQRFDQYMIGCVEEYLRDGLQPYTLRSADQNRLRQVAGEEFYEWVTTYQNTGLVPDQEYNRDELFREYKAFAGLPDNQTVTRAFTNNITQYAKGLEIRTRSQYPQYHLYAETSIIVHLAFNISPVGGCICARVHTYP</sequence>
<dbReference type="RefSeq" id="WP_190888493.1">
    <property type="nucleotide sequence ID" value="NZ_JACWZY010000016.1"/>
</dbReference>
<dbReference type="Pfam" id="PF19263">
    <property type="entry name" value="DUF5906"/>
    <property type="match status" value="1"/>
</dbReference>
<dbReference type="Proteomes" id="UP000598820">
    <property type="component" value="Unassembled WGS sequence"/>
</dbReference>
<dbReference type="AlphaFoldDB" id="A0A927ARQ5"/>
<dbReference type="EMBL" id="JACWZY010000016">
    <property type="protein sequence ID" value="MBD2702641.1"/>
    <property type="molecule type" value="Genomic_DNA"/>
</dbReference>
<feature type="domain" description="NrS-1 polymerase-like helicase" evidence="1">
    <location>
        <begin position="275"/>
        <end position="386"/>
    </location>
</feature>
<proteinExistence type="predicted"/>
<comment type="caution">
    <text evidence="2">The sequence shown here is derived from an EMBL/GenBank/DDBJ whole genome shotgun (WGS) entry which is preliminary data.</text>
</comment>
<dbReference type="InterPro" id="IPR045455">
    <property type="entry name" value="NrS-1_pol-like_helicase"/>
</dbReference>